<dbReference type="AlphaFoldDB" id="A0AAP0PFF2"/>
<protein>
    <submittedName>
        <fullName evidence="1">Uncharacterized protein</fullName>
    </submittedName>
</protein>
<evidence type="ECO:0000313" key="1">
    <source>
        <dbReference type="EMBL" id="KAK9140949.1"/>
    </source>
</evidence>
<organism evidence="1 2">
    <name type="scientific">Stephania cephalantha</name>
    <dbReference type="NCBI Taxonomy" id="152367"/>
    <lineage>
        <taxon>Eukaryota</taxon>
        <taxon>Viridiplantae</taxon>
        <taxon>Streptophyta</taxon>
        <taxon>Embryophyta</taxon>
        <taxon>Tracheophyta</taxon>
        <taxon>Spermatophyta</taxon>
        <taxon>Magnoliopsida</taxon>
        <taxon>Ranunculales</taxon>
        <taxon>Menispermaceae</taxon>
        <taxon>Menispermoideae</taxon>
        <taxon>Cissampelideae</taxon>
        <taxon>Stephania</taxon>
    </lineage>
</organism>
<evidence type="ECO:0000313" key="2">
    <source>
        <dbReference type="Proteomes" id="UP001419268"/>
    </source>
</evidence>
<keyword evidence="2" id="KW-1185">Reference proteome</keyword>
<dbReference type="EMBL" id="JBBNAG010000004">
    <property type="protein sequence ID" value="KAK9140949.1"/>
    <property type="molecule type" value="Genomic_DNA"/>
</dbReference>
<reference evidence="1 2" key="1">
    <citation type="submission" date="2024-01" db="EMBL/GenBank/DDBJ databases">
        <title>Genome assemblies of Stephania.</title>
        <authorList>
            <person name="Yang L."/>
        </authorList>
    </citation>
    <scope>NUCLEOTIDE SEQUENCE [LARGE SCALE GENOMIC DNA]</scope>
    <source>
        <strain evidence="1">JXDWG</strain>
        <tissue evidence="1">Leaf</tissue>
    </source>
</reference>
<accession>A0AAP0PFF2</accession>
<sequence length="155" mass="17346">MAPIKAFPLKMAFLLFLTCMFSNLNYYALGQLVVNNHLTTTTTTTTTTYHIHSTTTHVSYAGVSTISCSCSRKVVQRIDSSHSTTRLMIQGLTTSPHVDMVEIEFGRPNHHQYHYMTNNNGENFQSFVPRSTFDGRVGSNFDSSNGPWRTSSIAN</sequence>
<dbReference type="Proteomes" id="UP001419268">
    <property type="component" value="Unassembled WGS sequence"/>
</dbReference>
<name>A0AAP0PFF2_9MAGN</name>
<comment type="caution">
    <text evidence="1">The sequence shown here is derived from an EMBL/GenBank/DDBJ whole genome shotgun (WGS) entry which is preliminary data.</text>
</comment>
<proteinExistence type="predicted"/>
<gene>
    <name evidence="1" type="ORF">Scep_010630</name>
</gene>